<sequence>MFNFNVLLLDLHQLVKEGCQRFIPEREAEAHADYFIVRLAQQEADGRTIYRKPKYPCSGRGMQDRSNVPAMVDVMMDALHRMKTLGAHWSQWIPNDLISLTPQIQGSRHIPPYAIKVTPQSSTLLSLPPELRQIVYDYCFTHNQTGSFYGNDKLPGLLAPKYATQPAISRVCRQSRRENLPMFYSSNVFVLKIETLASLEAAHDWLRRIGDYHVGQMQNLILIGFVDSVTTGPTLQLGINLQTCSINGLTGVRHNTVHYLRFMDMAVRKVKERAAEHTITAELLRPLLNCFARLCSDTWSDGSPLLSSSHGRLTSDR</sequence>
<gene>
    <name evidence="1" type="ORF">LTR37_004637</name>
</gene>
<evidence type="ECO:0000313" key="2">
    <source>
        <dbReference type="Proteomes" id="UP001281147"/>
    </source>
</evidence>
<comment type="caution">
    <text evidence="1">The sequence shown here is derived from an EMBL/GenBank/DDBJ whole genome shotgun (WGS) entry which is preliminary data.</text>
</comment>
<evidence type="ECO:0000313" key="1">
    <source>
        <dbReference type="EMBL" id="KAK3719073.1"/>
    </source>
</evidence>
<name>A0ACC3NLU7_9PEZI</name>
<proteinExistence type="predicted"/>
<dbReference type="EMBL" id="JAUTXU010000028">
    <property type="protein sequence ID" value="KAK3719073.1"/>
    <property type="molecule type" value="Genomic_DNA"/>
</dbReference>
<reference evidence="1" key="1">
    <citation type="submission" date="2023-07" db="EMBL/GenBank/DDBJ databases">
        <title>Black Yeasts Isolated from many extreme environments.</title>
        <authorList>
            <person name="Coleine C."/>
            <person name="Stajich J.E."/>
            <person name="Selbmann L."/>
        </authorList>
    </citation>
    <scope>NUCLEOTIDE SEQUENCE</scope>
    <source>
        <strain evidence="1">CCFEE 5714</strain>
    </source>
</reference>
<keyword evidence="2" id="KW-1185">Reference proteome</keyword>
<protein>
    <submittedName>
        <fullName evidence="1">Uncharacterized protein</fullName>
    </submittedName>
</protein>
<dbReference type="Proteomes" id="UP001281147">
    <property type="component" value="Unassembled WGS sequence"/>
</dbReference>
<organism evidence="1 2">
    <name type="scientific">Vermiconidia calcicola</name>
    <dbReference type="NCBI Taxonomy" id="1690605"/>
    <lineage>
        <taxon>Eukaryota</taxon>
        <taxon>Fungi</taxon>
        <taxon>Dikarya</taxon>
        <taxon>Ascomycota</taxon>
        <taxon>Pezizomycotina</taxon>
        <taxon>Dothideomycetes</taxon>
        <taxon>Dothideomycetidae</taxon>
        <taxon>Mycosphaerellales</taxon>
        <taxon>Extremaceae</taxon>
        <taxon>Vermiconidia</taxon>
    </lineage>
</organism>
<accession>A0ACC3NLU7</accession>